<reference evidence="1 2" key="1">
    <citation type="journal article" date="2010" name="J. Bacteriol.">
        <title>The complete genome sequence of Croceibacter atlanticus HTCC2559T.</title>
        <authorList>
            <person name="Oh H.M."/>
            <person name="Kang I."/>
            <person name="Ferriera S."/>
            <person name="Giovannoni S.J."/>
            <person name="Cho J.C."/>
        </authorList>
    </citation>
    <scope>NUCLEOTIDE SEQUENCE [LARGE SCALE GENOMIC DNA]</scope>
    <source>
        <strain evidence="2">ATCC BAA-628 / HTCC2559 / KCTC 12090</strain>
    </source>
</reference>
<gene>
    <name evidence="1" type="ordered locus">CA2559_01445</name>
</gene>
<dbReference type="STRING" id="216432.CA2559_01445"/>
<dbReference type="InterPro" id="IPR000801">
    <property type="entry name" value="Esterase-like"/>
</dbReference>
<organism evidence="1 2">
    <name type="scientific">Croceibacter atlanticus (strain ATCC BAA-628 / JCM 21780 / CIP 108009 / IAM 15332 / KCTC 12090 / HTCC2559)</name>
    <dbReference type="NCBI Taxonomy" id="216432"/>
    <lineage>
        <taxon>Bacteria</taxon>
        <taxon>Pseudomonadati</taxon>
        <taxon>Bacteroidota</taxon>
        <taxon>Flavobacteriia</taxon>
        <taxon>Flavobacteriales</taxon>
        <taxon>Flavobacteriaceae</taxon>
        <taxon>Croceibacter</taxon>
    </lineage>
</organism>
<evidence type="ECO:0000313" key="1">
    <source>
        <dbReference type="EMBL" id="EAP87378.1"/>
    </source>
</evidence>
<name>A3U561_CROAH</name>
<dbReference type="Proteomes" id="UP000002297">
    <property type="component" value="Chromosome"/>
</dbReference>
<dbReference type="InterPro" id="IPR050583">
    <property type="entry name" value="Mycobacterial_A85_antigen"/>
</dbReference>
<evidence type="ECO:0000313" key="2">
    <source>
        <dbReference type="Proteomes" id="UP000002297"/>
    </source>
</evidence>
<keyword evidence="2" id="KW-1185">Reference proteome</keyword>
<proteinExistence type="predicted"/>
<dbReference type="InterPro" id="IPR029058">
    <property type="entry name" value="AB_hydrolase_fold"/>
</dbReference>
<dbReference type="KEGG" id="cat:CA2559_01445"/>
<sequence>MKYYFLLFTLLFSFSAISQVKYETIYSEKLGEDREIKIQLPRNYESNSEKRYPIFIVLDGDYLFEPVAGNVDFYSYWEDMPEAIVVGINQLETRIDDGYFDDTNYFPSNSGANFFEFIGLELLPYLDTNYRTAKFVIAVGHDYTSNFINYYLFKDPALFQGYINLSPDFAPMMAERLTEKLSTIKQKTWFYMATGTDDIKSIREDVIYTDKQLSLVDNAAVNYYFDDFEGATHYSLVGRAIPKAIEDIFSIYRPISNKQYKEELLNIEGSLYSYLIEKYNVIEELFGLDNTIRINDFQAISAAIEKLEKWNDYEELGRLARKEHPDTMLGNYYLGRFYEETGEPKKAMRTYQSAFLLQEVGNLTKDLMLEKSDAIKADFGY</sequence>
<protein>
    <submittedName>
        <fullName evidence="1">Putative esterase</fullName>
    </submittedName>
</protein>
<dbReference type="ESTHER" id="croah-a3u561">
    <property type="family name" value="A85-IroE-IroD-Fes-Yiel"/>
</dbReference>
<dbReference type="OrthoDB" id="1142077at2"/>
<dbReference type="InterPro" id="IPR011990">
    <property type="entry name" value="TPR-like_helical_dom_sf"/>
</dbReference>
<dbReference type="PANTHER" id="PTHR48098">
    <property type="entry name" value="ENTEROCHELIN ESTERASE-RELATED"/>
    <property type="match status" value="1"/>
</dbReference>
<dbReference type="Gene3D" id="1.25.40.10">
    <property type="entry name" value="Tetratricopeptide repeat domain"/>
    <property type="match status" value="1"/>
</dbReference>
<dbReference type="EMBL" id="CP002046">
    <property type="protein sequence ID" value="EAP87378.1"/>
    <property type="molecule type" value="Genomic_DNA"/>
</dbReference>
<dbReference type="GeneID" id="89452090"/>
<dbReference type="HOGENOM" id="CLU_039834_0_1_10"/>
<dbReference type="SUPFAM" id="SSF53474">
    <property type="entry name" value="alpha/beta-Hydrolases"/>
    <property type="match status" value="1"/>
</dbReference>
<dbReference type="Gene3D" id="3.40.50.1820">
    <property type="entry name" value="alpha/beta hydrolase"/>
    <property type="match status" value="1"/>
</dbReference>
<dbReference type="AlphaFoldDB" id="A3U561"/>
<dbReference type="eggNOG" id="COG2819">
    <property type="taxonomic scope" value="Bacteria"/>
</dbReference>
<dbReference type="PANTHER" id="PTHR48098:SF6">
    <property type="entry name" value="FERRI-BACILLIBACTIN ESTERASE BESA"/>
    <property type="match status" value="1"/>
</dbReference>
<accession>A3U561</accession>
<dbReference type="RefSeq" id="WP_013186056.1">
    <property type="nucleotide sequence ID" value="NC_014230.1"/>
</dbReference>
<dbReference type="Pfam" id="PF00756">
    <property type="entry name" value="Esterase"/>
    <property type="match status" value="1"/>
</dbReference>